<evidence type="ECO:0000313" key="2">
    <source>
        <dbReference type="Proteomes" id="UP000613255"/>
    </source>
</evidence>
<dbReference type="AlphaFoldDB" id="A0A934LY48"/>
<accession>A0A934LY48</accession>
<dbReference type="RefSeq" id="WP_198685388.1">
    <property type="nucleotide sequence ID" value="NZ_JAEIJD010000003.1"/>
</dbReference>
<protein>
    <submittedName>
        <fullName evidence="1">Uncharacterized protein</fullName>
    </submittedName>
</protein>
<gene>
    <name evidence="1" type="ORF">JAO82_05670</name>
</gene>
<dbReference type="Proteomes" id="UP000613255">
    <property type="component" value="Unassembled WGS sequence"/>
</dbReference>
<evidence type="ECO:0000313" key="1">
    <source>
        <dbReference type="EMBL" id="MBI6629367.1"/>
    </source>
</evidence>
<sequence>MTGPDWALSYAHARQRLKIVQLMQEQISSDLFFNRFQFLVDINLTEWLGQTYGGLELRCIGVLENFPPAGP</sequence>
<comment type="caution">
    <text evidence="1">The sequence shown here is derived from an EMBL/GenBank/DDBJ whole genome shotgun (WGS) entry which is preliminary data.</text>
</comment>
<dbReference type="EMBL" id="JAEIJD010000003">
    <property type="protein sequence ID" value="MBI6629367.1"/>
    <property type="molecule type" value="Genomic_DNA"/>
</dbReference>
<reference evidence="1" key="1">
    <citation type="submission" date="2020-12" db="EMBL/GenBank/DDBJ databases">
        <title>Pontibaca salina gen. nov., sp. nov., isolated from marine sediment.</title>
        <authorList>
            <person name="Bo J."/>
            <person name="Wang S."/>
            <person name="Song X."/>
            <person name="Du Z."/>
        </authorList>
    </citation>
    <scope>NUCLEOTIDE SEQUENCE</scope>
    <source>
        <strain evidence="1">S1109L</strain>
    </source>
</reference>
<proteinExistence type="predicted"/>
<organism evidence="1 2">
    <name type="scientific">Pontibaca salina</name>
    <dbReference type="NCBI Taxonomy" id="2795731"/>
    <lineage>
        <taxon>Bacteria</taxon>
        <taxon>Pseudomonadati</taxon>
        <taxon>Pseudomonadota</taxon>
        <taxon>Alphaproteobacteria</taxon>
        <taxon>Rhodobacterales</taxon>
        <taxon>Roseobacteraceae</taxon>
        <taxon>Pontibaca</taxon>
    </lineage>
</organism>
<name>A0A934LY48_9RHOB</name>
<keyword evidence="2" id="KW-1185">Reference proteome</keyword>